<protein>
    <submittedName>
        <fullName evidence="2">Uncharacterized protein</fullName>
    </submittedName>
</protein>
<evidence type="ECO:0000313" key="2">
    <source>
        <dbReference type="EMBL" id="SUZ67302.1"/>
    </source>
</evidence>
<keyword evidence="1" id="KW-1133">Transmembrane helix</keyword>
<sequence>MFVIVLAPHVIAMKLMIGTLFVQCLTIVFR</sequence>
<keyword evidence="1" id="KW-0812">Transmembrane</keyword>
<evidence type="ECO:0000256" key="1">
    <source>
        <dbReference type="SAM" id="Phobius"/>
    </source>
</evidence>
<proteinExistence type="predicted"/>
<organism evidence="2">
    <name type="scientific">marine metagenome</name>
    <dbReference type="NCBI Taxonomy" id="408172"/>
    <lineage>
        <taxon>unclassified sequences</taxon>
        <taxon>metagenomes</taxon>
        <taxon>ecological metagenomes</taxon>
    </lineage>
</organism>
<name>A0A381PJW9_9ZZZZ</name>
<feature type="transmembrane region" description="Helical" evidence="1">
    <location>
        <begin position="6"/>
        <end position="29"/>
    </location>
</feature>
<keyword evidence="1" id="KW-0472">Membrane</keyword>
<dbReference type="AlphaFoldDB" id="A0A381PJW9"/>
<accession>A0A381PJW9</accession>
<dbReference type="EMBL" id="UINC01001007">
    <property type="protein sequence ID" value="SUZ67302.1"/>
    <property type="molecule type" value="Genomic_DNA"/>
</dbReference>
<reference evidence="2" key="1">
    <citation type="submission" date="2018-05" db="EMBL/GenBank/DDBJ databases">
        <authorList>
            <person name="Lanie J.A."/>
            <person name="Ng W.-L."/>
            <person name="Kazmierczak K.M."/>
            <person name="Andrzejewski T.M."/>
            <person name="Davidsen T.M."/>
            <person name="Wayne K.J."/>
            <person name="Tettelin H."/>
            <person name="Glass J.I."/>
            <person name="Rusch D."/>
            <person name="Podicherti R."/>
            <person name="Tsui H.-C.T."/>
            <person name="Winkler M.E."/>
        </authorList>
    </citation>
    <scope>NUCLEOTIDE SEQUENCE</scope>
</reference>
<gene>
    <name evidence="2" type="ORF">METZ01_LOCUS20156</name>
</gene>